<dbReference type="EMBL" id="VGJX01000478">
    <property type="protein sequence ID" value="MBM3275184.1"/>
    <property type="molecule type" value="Genomic_DNA"/>
</dbReference>
<accession>A0A937X3C0</accession>
<comment type="caution">
    <text evidence="1">The sequence shown here is derived from an EMBL/GenBank/DDBJ whole genome shotgun (WGS) entry which is preliminary data.</text>
</comment>
<gene>
    <name evidence="1" type="ORF">FJZ00_08515</name>
</gene>
<name>A0A937X3C0_9BACT</name>
<dbReference type="AlphaFoldDB" id="A0A937X3C0"/>
<dbReference type="Proteomes" id="UP000703893">
    <property type="component" value="Unassembled WGS sequence"/>
</dbReference>
<protein>
    <submittedName>
        <fullName evidence="1">Uncharacterized protein</fullName>
    </submittedName>
</protein>
<evidence type="ECO:0000313" key="2">
    <source>
        <dbReference type="Proteomes" id="UP000703893"/>
    </source>
</evidence>
<evidence type="ECO:0000313" key="1">
    <source>
        <dbReference type="EMBL" id="MBM3275184.1"/>
    </source>
</evidence>
<organism evidence="1 2">
    <name type="scientific">Candidatus Tanganyikabacteria bacterium</name>
    <dbReference type="NCBI Taxonomy" id="2961651"/>
    <lineage>
        <taxon>Bacteria</taxon>
        <taxon>Bacillati</taxon>
        <taxon>Candidatus Sericytochromatia</taxon>
        <taxon>Candidatus Tanganyikabacteria</taxon>
    </lineage>
</organism>
<sequence>MDARGTDLEVALQVCLGRWPSENHRVVVKDMWCIPKVDGEYVARMEGVLIEKARKKLGRAYPKAIMEPQIAAVA</sequence>
<reference evidence="1 2" key="1">
    <citation type="submission" date="2019-03" db="EMBL/GenBank/DDBJ databases">
        <title>Lake Tanganyika Metagenome-Assembled Genomes (MAGs).</title>
        <authorList>
            <person name="Tran P."/>
        </authorList>
    </citation>
    <scope>NUCLEOTIDE SEQUENCE [LARGE SCALE GENOMIC DNA]</scope>
    <source>
        <strain evidence="1">K_DeepCast_65m_m2_236</strain>
    </source>
</reference>
<proteinExistence type="predicted"/>